<feature type="domain" description="Cationic amino acid transporter C-terminal" evidence="7">
    <location>
        <begin position="330"/>
        <end position="379"/>
    </location>
</feature>
<comment type="similarity">
    <text evidence="2">Belongs to the amino acid-polyamine-organocation (APC) superfamily. Cationic amino acid transporter (CAT) (TC 2.A.3.3) family.</text>
</comment>
<evidence type="ECO:0000256" key="3">
    <source>
        <dbReference type="ARBA" id="ARBA00022692"/>
    </source>
</evidence>
<comment type="subcellular location">
    <subcellularLocation>
        <location evidence="1">Membrane</location>
        <topology evidence="1">Multi-pass membrane protein</topology>
    </subcellularLocation>
</comment>
<feature type="transmembrane region" description="Helical" evidence="6">
    <location>
        <begin position="234"/>
        <end position="255"/>
    </location>
</feature>
<accession>A0AA88D9E4</accession>
<keyword evidence="4 6" id="KW-1133">Transmembrane helix</keyword>
<keyword evidence="3 6" id="KW-0812">Transmembrane</keyword>
<protein>
    <recommendedName>
        <fullName evidence="7">Cationic amino acid transporter C-terminal domain-containing protein</fullName>
    </recommendedName>
</protein>
<evidence type="ECO:0000259" key="7">
    <source>
        <dbReference type="Pfam" id="PF13906"/>
    </source>
</evidence>
<sequence>MLATWTPDQELNQVRQRSGADMKRKLKWHDLLALGLGGMLGVGVFVTTGEVAIHSGPSVFISYFIAGISALLSSLCYAEFSVQIPVAGGAFSYLRLTFGEFVGYFAGANILMEYVLSNAGAARTFTAYLSTAFGENNSTAWRVEVEGLMDSYNYLDFPAVALILLLTLCLCHRMGMGRQCGRGRCKLGNNGISAGGHVRPSQVPLCYWKGSFGSLLVSQGLCTASIALFVDLDLILQMISIGTLVVFFLVANALIYHRYVVTGKNPRPKILLFLFLLSSAALGFSLSWHSKHQHWWSWGLPLFGGAALTMTALFHYAVPNSLANYPARTWSVPYMPWPPALSIFLNIFLMASLKMRSFQRFSIWTALITLFYMLYGVHQTYQAEETDQILVNNDHDHPDQVNSSVQQIKLENIQAMSVITQV</sequence>
<dbReference type="PANTHER" id="PTHR43243">
    <property type="entry name" value="INNER MEMBRANE TRANSPORTER YGJI-RELATED"/>
    <property type="match status" value="1"/>
</dbReference>
<feature type="transmembrane region" description="Helical" evidence="6">
    <location>
        <begin position="361"/>
        <end position="378"/>
    </location>
</feature>
<evidence type="ECO:0000313" key="8">
    <source>
        <dbReference type="EMBL" id="GMN30909.1"/>
    </source>
</evidence>
<feature type="transmembrane region" description="Helical" evidence="6">
    <location>
        <begin position="157"/>
        <end position="176"/>
    </location>
</feature>
<organism evidence="8 9">
    <name type="scientific">Ficus carica</name>
    <name type="common">Common fig</name>
    <dbReference type="NCBI Taxonomy" id="3494"/>
    <lineage>
        <taxon>Eukaryota</taxon>
        <taxon>Viridiplantae</taxon>
        <taxon>Streptophyta</taxon>
        <taxon>Embryophyta</taxon>
        <taxon>Tracheophyta</taxon>
        <taxon>Spermatophyta</taxon>
        <taxon>Magnoliopsida</taxon>
        <taxon>eudicotyledons</taxon>
        <taxon>Gunneridae</taxon>
        <taxon>Pentapetalae</taxon>
        <taxon>rosids</taxon>
        <taxon>fabids</taxon>
        <taxon>Rosales</taxon>
        <taxon>Moraceae</taxon>
        <taxon>Ficeae</taxon>
        <taxon>Ficus</taxon>
    </lineage>
</organism>
<dbReference type="Gene3D" id="1.20.1740.10">
    <property type="entry name" value="Amino acid/polyamine transporter I"/>
    <property type="match status" value="1"/>
</dbReference>
<keyword evidence="9" id="KW-1185">Reference proteome</keyword>
<reference evidence="8" key="1">
    <citation type="submission" date="2023-07" db="EMBL/GenBank/DDBJ databases">
        <title>draft genome sequence of fig (Ficus carica).</title>
        <authorList>
            <person name="Takahashi T."/>
            <person name="Nishimura K."/>
        </authorList>
    </citation>
    <scope>NUCLEOTIDE SEQUENCE</scope>
</reference>
<evidence type="ECO:0000256" key="1">
    <source>
        <dbReference type="ARBA" id="ARBA00004141"/>
    </source>
</evidence>
<dbReference type="AlphaFoldDB" id="A0AA88D9E4"/>
<evidence type="ECO:0000313" key="9">
    <source>
        <dbReference type="Proteomes" id="UP001187192"/>
    </source>
</evidence>
<name>A0AA88D9E4_FICCA</name>
<dbReference type="EMBL" id="BTGU01000003">
    <property type="protein sequence ID" value="GMN30909.1"/>
    <property type="molecule type" value="Genomic_DNA"/>
</dbReference>
<feature type="transmembrane region" description="Helical" evidence="6">
    <location>
        <begin position="295"/>
        <end position="318"/>
    </location>
</feature>
<dbReference type="InterPro" id="IPR002293">
    <property type="entry name" value="AA/rel_permease1"/>
</dbReference>
<dbReference type="PANTHER" id="PTHR43243:SF3">
    <property type="entry name" value="OS04G0543600 PROTEIN"/>
    <property type="match status" value="1"/>
</dbReference>
<feature type="transmembrane region" description="Helical" evidence="6">
    <location>
        <begin position="270"/>
        <end position="288"/>
    </location>
</feature>
<gene>
    <name evidence="8" type="ORF">TIFTF001_003017</name>
</gene>
<feature type="transmembrane region" description="Helical" evidence="6">
    <location>
        <begin position="31"/>
        <end position="53"/>
    </location>
</feature>
<keyword evidence="5 6" id="KW-0472">Membrane</keyword>
<evidence type="ECO:0000256" key="6">
    <source>
        <dbReference type="SAM" id="Phobius"/>
    </source>
</evidence>
<dbReference type="InterPro" id="IPR029485">
    <property type="entry name" value="CAT_C"/>
</dbReference>
<dbReference type="GO" id="GO:0005886">
    <property type="term" value="C:plasma membrane"/>
    <property type="evidence" value="ECO:0007669"/>
    <property type="project" value="TreeGrafter"/>
</dbReference>
<feature type="transmembrane region" description="Helical" evidence="6">
    <location>
        <begin position="59"/>
        <end position="80"/>
    </location>
</feature>
<feature type="transmembrane region" description="Helical" evidence="6">
    <location>
        <begin position="330"/>
        <end position="349"/>
    </location>
</feature>
<comment type="caution">
    <text evidence="8">The sequence shown here is derived from an EMBL/GenBank/DDBJ whole genome shotgun (WGS) entry which is preliminary data.</text>
</comment>
<dbReference type="Pfam" id="PF13520">
    <property type="entry name" value="AA_permease_2"/>
    <property type="match status" value="1"/>
</dbReference>
<dbReference type="Pfam" id="PF13906">
    <property type="entry name" value="AA_permease_C"/>
    <property type="match status" value="1"/>
</dbReference>
<proteinExistence type="inferred from homology"/>
<dbReference type="Proteomes" id="UP001187192">
    <property type="component" value="Unassembled WGS sequence"/>
</dbReference>
<evidence type="ECO:0000256" key="5">
    <source>
        <dbReference type="ARBA" id="ARBA00023136"/>
    </source>
</evidence>
<evidence type="ECO:0000256" key="4">
    <source>
        <dbReference type="ARBA" id="ARBA00022989"/>
    </source>
</evidence>
<feature type="transmembrane region" description="Helical" evidence="6">
    <location>
        <begin position="92"/>
        <end position="112"/>
    </location>
</feature>
<dbReference type="GO" id="GO:0015171">
    <property type="term" value="F:amino acid transmembrane transporter activity"/>
    <property type="evidence" value="ECO:0007669"/>
    <property type="project" value="TreeGrafter"/>
</dbReference>
<evidence type="ECO:0000256" key="2">
    <source>
        <dbReference type="ARBA" id="ARBA00008572"/>
    </source>
</evidence>